<dbReference type="Gene3D" id="2.40.420.20">
    <property type="match status" value="1"/>
</dbReference>
<dbReference type="InterPro" id="IPR006143">
    <property type="entry name" value="RND_pump_MFP"/>
</dbReference>
<evidence type="ECO:0000259" key="4">
    <source>
        <dbReference type="Pfam" id="PF25917"/>
    </source>
</evidence>
<feature type="domain" description="CusB-like beta-barrel" evidence="5">
    <location>
        <begin position="197"/>
        <end position="269"/>
    </location>
</feature>
<dbReference type="Pfam" id="PF25967">
    <property type="entry name" value="RND-MFP_C"/>
    <property type="match status" value="1"/>
</dbReference>
<feature type="domain" description="Multidrug resistance protein MdtA-like C-terminal permuted SH3" evidence="6">
    <location>
        <begin position="277"/>
        <end position="332"/>
    </location>
</feature>
<dbReference type="Pfam" id="PF25954">
    <property type="entry name" value="Beta-barrel_RND_2"/>
    <property type="match status" value="1"/>
</dbReference>
<dbReference type="EMBL" id="CAJRAF010000002">
    <property type="protein sequence ID" value="CAG5007339.1"/>
    <property type="molecule type" value="Genomic_DNA"/>
</dbReference>
<evidence type="ECO:0000256" key="3">
    <source>
        <dbReference type="ARBA" id="ARBA00022448"/>
    </source>
</evidence>
<dbReference type="SUPFAM" id="SSF111369">
    <property type="entry name" value="HlyD-like secretion proteins"/>
    <property type="match status" value="1"/>
</dbReference>
<dbReference type="PANTHER" id="PTHR30469">
    <property type="entry name" value="MULTIDRUG RESISTANCE PROTEIN MDTA"/>
    <property type="match status" value="1"/>
</dbReference>
<dbReference type="InterPro" id="IPR058627">
    <property type="entry name" value="MdtA-like_C"/>
</dbReference>
<organism evidence="7 8">
    <name type="scientific">Dyadobacter helix</name>
    <dbReference type="NCBI Taxonomy" id="2822344"/>
    <lineage>
        <taxon>Bacteria</taxon>
        <taxon>Pseudomonadati</taxon>
        <taxon>Bacteroidota</taxon>
        <taxon>Cytophagia</taxon>
        <taxon>Cytophagales</taxon>
        <taxon>Spirosomataceae</taxon>
        <taxon>Dyadobacter</taxon>
    </lineage>
</organism>
<keyword evidence="3" id="KW-0813">Transport</keyword>
<evidence type="ECO:0000313" key="7">
    <source>
        <dbReference type="EMBL" id="CAG5007339.1"/>
    </source>
</evidence>
<dbReference type="InterPro" id="IPR058625">
    <property type="entry name" value="MdtA-like_BSH"/>
</dbReference>
<dbReference type="AlphaFoldDB" id="A0A916JHB5"/>
<evidence type="ECO:0000256" key="1">
    <source>
        <dbReference type="ARBA" id="ARBA00004196"/>
    </source>
</evidence>
<evidence type="ECO:0000259" key="5">
    <source>
        <dbReference type="Pfam" id="PF25954"/>
    </source>
</evidence>
<evidence type="ECO:0000256" key="2">
    <source>
        <dbReference type="ARBA" id="ARBA00009477"/>
    </source>
</evidence>
<proteinExistence type="inferred from homology"/>
<dbReference type="NCBIfam" id="TIGR01730">
    <property type="entry name" value="RND_mfp"/>
    <property type="match status" value="1"/>
</dbReference>
<evidence type="ECO:0000259" key="6">
    <source>
        <dbReference type="Pfam" id="PF25967"/>
    </source>
</evidence>
<dbReference type="Gene3D" id="1.10.287.470">
    <property type="entry name" value="Helix hairpin bin"/>
    <property type="match status" value="1"/>
</dbReference>
<keyword evidence="8" id="KW-1185">Reference proteome</keyword>
<name>A0A916JHB5_9BACT</name>
<reference evidence="7" key="1">
    <citation type="submission" date="2021-04" db="EMBL/GenBank/DDBJ databases">
        <authorList>
            <person name="Rodrigo-Torres L."/>
            <person name="Arahal R. D."/>
            <person name="Lucena T."/>
        </authorList>
    </citation>
    <scope>NUCLEOTIDE SEQUENCE</scope>
    <source>
        <strain evidence="7">CECT 9275</strain>
    </source>
</reference>
<dbReference type="PANTHER" id="PTHR30469:SF15">
    <property type="entry name" value="HLYD FAMILY OF SECRETION PROTEINS"/>
    <property type="match status" value="1"/>
</dbReference>
<accession>A0A916JHB5</accession>
<dbReference type="InterPro" id="IPR058792">
    <property type="entry name" value="Beta-barrel_RND_2"/>
</dbReference>
<dbReference type="PROSITE" id="PS51257">
    <property type="entry name" value="PROKAR_LIPOPROTEIN"/>
    <property type="match status" value="1"/>
</dbReference>
<dbReference type="Gene3D" id="2.40.30.170">
    <property type="match status" value="1"/>
</dbReference>
<dbReference type="GO" id="GO:1990281">
    <property type="term" value="C:efflux pump complex"/>
    <property type="evidence" value="ECO:0007669"/>
    <property type="project" value="TreeGrafter"/>
</dbReference>
<comment type="subcellular location">
    <subcellularLocation>
        <location evidence="1">Cell envelope</location>
    </subcellularLocation>
</comment>
<comment type="caution">
    <text evidence="7">The sequence shown here is derived from an EMBL/GenBank/DDBJ whole genome shotgun (WGS) entry which is preliminary data.</text>
</comment>
<evidence type="ECO:0000313" key="8">
    <source>
        <dbReference type="Proteomes" id="UP000680038"/>
    </source>
</evidence>
<sequence length="346" mass="37507">MKIHISVLILAILLAGCGKEAKQQDVAMADETVVPVKLSRVEAASRSELVRVSGTVASAEEARLSFKIGGIVSKIFVKEGQTVRKGQLLAMLDQTEIDAQVNQAQYSAEKSERDLHRVQNMLKDTAATLEQVQNATTGYDVAKQNLNIAKFNQSYSRIISPIDGTVTDKLINEGELTGPGNPGIIITSNRKNDWVVRIGVSDKDWARLKMGDKATVNLDAYPNEPFTGKVSNFAQAADPVSKLYEIEISIDPAGKRLASGLYAKVGITPSKSSNYWIIPVEALLEGNGKQGFVYVNVENRAKRIPVTIGYLDGDKVLISEGLDGISEVITAGSAFLTENSKVEVRK</sequence>
<dbReference type="Proteomes" id="UP000680038">
    <property type="component" value="Unassembled WGS sequence"/>
</dbReference>
<feature type="domain" description="Multidrug resistance protein MdtA-like barrel-sandwich hybrid" evidence="4">
    <location>
        <begin position="65"/>
        <end position="187"/>
    </location>
</feature>
<dbReference type="Gene3D" id="2.40.50.100">
    <property type="match status" value="1"/>
</dbReference>
<dbReference type="RefSeq" id="WP_215240442.1">
    <property type="nucleotide sequence ID" value="NZ_CAJRAF010000002.1"/>
</dbReference>
<comment type="similarity">
    <text evidence="2">Belongs to the membrane fusion protein (MFP) (TC 8.A.1) family.</text>
</comment>
<protein>
    <submittedName>
        <fullName evidence="7">Multidrug resistance protein MexA</fullName>
    </submittedName>
</protein>
<dbReference type="GO" id="GO:0015562">
    <property type="term" value="F:efflux transmembrane transporter activity"/>
    <property type="evidence" value="ECO:0007669"/>
    <property type="project" value="TreeGrafter"/>
</dbReference>
<gene>
    <name evidence="7" type="primary">mexA_3</name>
    <name evidence="7" type="ORF">DYBT9275_04024</name>
</gene>
<dbReference type="Pfam" id="PF25917">
    <property type="entry name" value="BSH_RND"/>
    <property type="match status" value="1"/>
</dbReference>